<dbReference type="Pfam" id="PF02397">
    <property type="entry name" value="Bac_transf"/>
    <property type="match status" value="1"/>
</dbReference>
<reference evidence="4 5" key="1">
    <citation type="submission" date="2018-08" db="EMBL/GenBank/DDBJ databases">
        <title>Microbacterium oxydans strain HG3.</title>
        <authorList>
            <person name="ORTET P."/>
        </authorList>
    </citation>
    <scope>NUCLEOTIDE SEQUENCE [LARGE SCALE GENOMIC DNA]</scope>
    <source>
        <strain evidence="4 5">HG3</strain>
    </source>
</reference>
<dbReference type="EC" id="2.-.-.-" evidence="4"/>
<feature type="domain" description="Bacterial sugar transferase" evidence="3">
    <location>
        <begin position="10"/>
        <end position="183"/>
    </location>
</feature>
<dbReference type="Proteomes" id="UP000274841">
    <property type="component" value="Chromosome"/>
</dbReference>
<accession>A0A3Q9J5Z6</accession>
<dbReference type="InterPro" id="IPR003362">
    <property type="entry name" value="Bact_transf"/>
</dbReference>
<dbReference type="GO" id="GO:0016780">
    <property type="term" value="F:phosphotransferase activity, for other substituted phosphate groups"/>
    <property type="evidence" value="ECO:0007669"/>
    <property type="project" value="TreeGrafter"/>
</dbReference>
<feature type="transmembrane region" description="Helical" evidence="2">
    <location>
        <begin position="15"/>
        <end position="40"/>
    </location>
</feature>
<keyword evidence="2" id="KW-0472">Membrane</keyword>
<evidence type="ECO:0000259" key="3">
    <source>
        <dbReference type="Pfam" id="PF02397"/>
    </source>
</evidence>
<dbReference type="PANTHER" id="PTHR30576:SF8">
    <property type="entry name" value="UNDECAPRENYL-PHOSPHATE GALACTOSE PHOSPHOTRANSFERASE"/>
    <property type="match status" value="1"/>
</dbReference>
<evidence type="ECO:0000313" key="4">
    <source>
        <dbReference type="EMBL" id="AZS41663.1"/>
    </source>
</evidence>
<gene>
    <name evidence="4" type="primary">epsL</name>
    <name evidence="4" type="ORF">CVS54_03022</name>
</gene>
<protein>
    <submittedName>
        <fullName evidence="4">Putative sugar transferase EpsL</fullName>
        <ecNumber evidence="4">2.-.-.-</ecNumber>
    </submittedName>
</protein>
<dbReference type="EMBL" id="CP031422">
    <property type="protein sequence ID" value="AZS41663.1"/>
    <property type="molecule type" value="Genomic_DNA"/>
</dbReference>
<sequence>MSRVFFDAAKRTLDLGIAAVVLILSLPLQIIVAALVLMNLGRPVIFRQPRPGLGGKVFTLYKFRTMRPADPAVGTADDAARLTGFGRLLRGTSLDELPTFWNVLLGDMSLVGPRPLLVSYLDRYTPVQARRHEVRPGVTGLAQVSGRNTVDWDERLQLDVKYVDTRSMRLDLWILWRTVAVVVRRDGVSADGHATMPEFRGLKDADA</sequence>
<proteinExistence type="inferred from homology"/>
<dbReference type="AlphaFoldDB" id="A0A3Q9J5Z6"/>
<name>A0A3Q9J5Z6_9MICO</name>
<comment type="similarity">
    <text evidence="1">Belongs to the bacterial sugar transferase family.</text>
</comment>
<keyword evidence="4" id="KW-0808">Transferase</keyword>
<dbReference type="KEGG" id="moy:CVS54_03022"/>
<evidence type="ECO:0000313" key="5">
    <source>
        <dbReference type="Proteomes" id="UP000274841"/>
    </source>
</evidence>
<organism evidence="4 5">
    <name type="scientific">Microbacterium oxydans</name>
    <dbReference type="NCBI Taxonomy" id="82380"/>
    <lineage>
        <taxon>Bacteria</taxon>
        <taxon>Bacillati</taxon>
        <taxon>Actinomycetota</taxon>
        <taxon>Actinomycetes</taxon>
        <taxon>Micrococcales</taxon>
        <taxon>Microbacteriaceae</taxon>
        <taxon>Microbacterium</taxon>
    </lineage>
</organism>
<keyword evidence="2" id="KW-0812">Transmembrane</keyword>
<keyword evidence="2" id="KW-1133">Transmembrane helix</keyword>
<evidence type="ECO:0000256" key="1">
    <source>
        <dbReference type="ARBA" id="ARBA00006464"/>
    </source>
</evidence>
<dbReference type="PANTHER" id="PTHR30576">
    <property type="entry name" value="COLANIC BIOSYNTHESIS UDP-GLUCOSE LIPID CARRIER TRANSFERASE"/>
    <property type="match status" value="1"/>
</dbReference>
<evidence type="ECO:0000256" key="2">
    <source>
        <dbReference type="SAM" id="Phobius"/>
    </source>
</evidence>
<dbReference type="RefSeq" id="WP_127012582.1">
    <property type="nucleotide sequence ID" value="NZ_CP031422.1"/>
</dbReference>